<comment type="caution">
    <text evidence="2">The sequence shown here is derived from an EMBL/GenBank/DDBJ whole genome shotgun (WGS) entry which is preliminary data.</text>
</comment>
<sequence length="504" mass="54657">MLPRLAWLASLLSIASISAARAYDDDQGFQIGRASLYEHPHVNDNSEFYGQASGKLRRRDCQPLLPTTPKWVFAHFVVSNAANYTVQDWQNDMTLAFNTGIDGFALRIGTNPSTIGQVNMAYVAANATGLNFKLYVVFDMEQFVTADEMLPYITTYGLHPNQFIYGAKVFASTIGGENITTLGEATPAQGWQTDFKLASAKSGYPIYFVPAFPTLDIASFFTAEPAADGVSNLDAWPVGPAASMDLSNATDIEYLASATEAGKTYMLPISPSFFSHSIYQNRVYRTDDWEYSSRWEQAIALGPDFVQILTWNDYERSDYIGPISTTRPEPAFVPGYPHTAFLLLSQFYIARYKQGGFPVITTDALVFWYRTSSKNAVAPLDTIGRPKGYQNVDDMIYVEVICVSPGELTISSGDATSTTPVIAGINKLKMAFREGKVQVVLTRNGGVVLNSSGTGPLINNTIAAYNFNPYAEQVIAGTVAVAATSAVGSATSSMTAATPASSGV</sequence>
<evidence type="ECO:0008006" key="4">
    <source>
        <dbReference type="Google" id="ProtNLM"/>
    </source>
</evidence>
<evidence type="ECO:0000313" key="3">
    <source>
        <dbReference type="Proteomes" id="UP000009131"/>
    </source>
</evidence>
<dbReference type="Proteomes" id="UP000009131">
    <property type="component" value="Unassembled WGS sequence"/>
</dbReference>
<dbReference type="AlphaFoldDB" id="G7EAM4"/>
<dbReference type="Pfam" id="PF03659">
    <property type="entry name" value="Glyco_hydro_71"/>
    <property type="match status" value="1"/>
</dbReference>
<dbReference type="GO" id="GO:0051118">
    <property type="term" value="F:glucan endo-1,3-alpha-glucosidase activity"/>
    <property type="evidence" value="ECO:0007669"/>
    <property type="project" value="InterPro"/>
</dbReference>
<dbReference type="EMBL" id="BABT02000241">
    <property type="protein sequence ID" value="GAA99884.1"/>
    <property type="molecule type" value="Genomic_DNA"/>
</dbReference>
<keyword evidence="1" id="KW-0732">Signal</keyword>
<dbReference type="OrthoDB" id="3257981at2759"/>
<accession>G7EAM4</accession>
<feature type="chain" id="PRO_5009955901" description="Glycoside hydrolase family 71 protein" evidence="1">
    <location>
        <begin position="23"/>
        <end position="504"/>
    </location>
</feature>
<dbReference type="InterPro" id="IPR005197">
    <property type="entry name" value="Glyco_hydro_71"/>
</dbReference>
<dbReference type="OMA" id="NDYERSD"/>
<dbReference type="InParanoid" id="G7EAM4"/>
<reference evidence="2 3" key="2">
    <citation type="journal article" date="2012" name="Open Biol.">
        <title>Characteristics of nucleosomes and linker DNA regions on the genome of the basidiomycete Mixia osmundae revealed by mono- and dinucleosome mapping.</title>
        <authorList>
            <person name="Nishida H."/>
            <person name="Kondo S."/>
            <person name="Matsumoto T."/>
            <person name="Suzuki Y."/>
            <person name="Yoshikawa H."/>
            <person name="Taylor T.D."/>
            <person name="Sugiyama J."/>
        </authorList>
    </citation>
    <scope>NUCLEOTIDE SEQUENCE [LARGE SCALE GENOMIC DNA]</scope>
    <source>
        <strain evidence="3">CBS 9802 / IAM 14324 / JCM 22182 / KY 12970</strain>
    </source>
</reference>
<evidence type="ECO:0000313" key="2">
    <source>
        <dbReference type="EMBL" id="GAA99884.1"/>
    </source>
</evidence>
<reference evidence="2 3" key="1">
    <citation type="journal article" date="2011" name="J. Gen. Appl. Microbiol.">
        <title>Draft genome sequencing of the enigmatic basidiomycete Mixia osmundae.</title>
        <authorList>
            <person name="Nishida H."/>
            <person name="Nagatsuka Y."/>
            <person name="Sugiyama J."/>
        </authorList>
    </citation>
    <scope>NUCLEOTIDE SEQUENCE [LARGE SCALE GENOMIC DNA]</scope>
    <source>
        <strain evidence="3">CBS 9802 / IAM 14324 / JCM 22182 / KY 12970</strain>
    </source>
</reference>
<protein>
    <recommendedName>
        <fullName evidence="4">Glycoside hydrolase family 71 protein</fullName>
    </recommendedName>
</protein>
<dbReference type="STRING" id="764103.G7EAM4"/>
<dbReference type="HOGENOM" id="CLU_019141_0_0_1"/>
<keyword evidence="3" id="KW-1185">Reference proteome</keyword>
<proteinExistence type="predicted"/>
<feature type="signal peptide" evidence="1">
    <location>
        <begin position="1"/>
        <end position="22"/>
    </location>
</feature>
<dbReference type="eggNOG" id="ENOG502RTMK">
    <property type="taxonomic scope" value="Eukaryota"/>
</dbReference>
<dbReference type="CDD" id="cd11577">
    <property type="entry name" value="GH71"/>
    <property type="match status" value="1"/>
</dbReference>
<dbReference type="RefSeq" id="XP_014566804.1">
    <property type="nucleotide sequence ID" value="XM_014711318.1"/>
</dbReference>
<dbReference type="Gene3D" id="3.20.20.80">
    <property type="entry name" value="Glycosidases"/>
    <property type="match status" value="1"/>
</dbReference>
<organism evidence="2 3">
    <name type="scientific">Mixia osmundae (strain CBS 9802 / IAM 14324 / JCM 22182 / KY 12970)</name>
    <dbReference type="NCBI Taxonomy" id="764103"/>
    <lineage>
        <taxon>Eukaryota</taxon>
        <taxon>Fungi</taxon>
        <taxon>Dikarya</taxon>
        <taxon>Basidiomycota</taxon>
        <taxon>Pucciniomycotina</taxon>
        <taxon>Mixiomycetes</taxon>
        <taxon>Mixiales</taxon>
        <taxon>Mixiaceae</taxon>
        <taxon>Mixia</taxon>
    </lineage>
</organism>
<gene>
    <name evidence="2" type="primary">Mo06587</name>
    <name evidence="2" type="ORF">E5Q_06587</name>
</gene>
<name>G7EAM4_MIXOS</name>
<evidence type="ECO:0000256" key="1">
    <source>
        <dbReference type="SAM" id="SignalP"/>
    </source>
</evidence>